<reference evidence="2 3" key="1">
    <citation type="journal article" date="2016" name="Mol. Biol. Evol.">
        <title>Comparative Genomics of Early-Diverging Mushroom-Forming Fungi Provides Insights into the Origins of Lignocellulose Decay Capabilities.</title>
        <authorList>
            <person name="Nagy L.G."/>
            <person name="Riley R."/>
            <person name="Tritt A."/>
            <person name="Adam C."/>
            <person name="Daum C."/>
            <person name="Floudas D."/>
            <person name="Sun H."/>
            <person name="Yadav J.S."/>
            <person name="Pangilinan J."/>
            <person name="Larsson K.H."/>
            <person name="Matsuura K."/>
            <person name="Barry K."/>
            <person name="Labutti K."/>
            <person name="Kuo R."/>
            <person name="Ohm R.A."/>
            <person name="Bhattacharya S.S."/>
            <person name="Shirouzu T."/>
            <person name="Yoshinaga Y."/>
            <person name="Martin F.M."/>
            <person name="Grigoriev I.V."/>
            <person name="Hibbett D.S."/>
        </authorList>
    </citation>
    <scope>NUCLEOTIDE SEQUENCE [LARGE SCALE GENOMIC DNA]</scope>
    <source>
        <strain evidence="2 3">HHB9708</strain>
    </source>
</reference>
<name>A0A164YNM0_9AGAM</name>
<accession>A0A164YNM0</accession>
<gene>
    <name evidence="2" type="ORF">SISNIDRAFT_449810</name>
</gene>
<organism evidence="2 3">
    <name type="scientific">Sistotremastrum niveocremeum HHB9708</name>
    <dbReference type="NCBI Taxonomy" id="1314777"/>
    <lineage>
        <taxon>Eukaryota</taxon>
        <taxon>Fungi</taxon>
        <taxon>Dikarya</taxon>
        <taxon>Basidiomycota</taxon>
        <taxon>Agaricomycotina</taxon>
        <taxon>Agaricomycetes</taxon>
        <taxon>Sistotremastrales</taxon>
        <taxon>Sistotremastraceae</taxon>
        <taxon>Sertulicium</taxon>
        <taxon>Sertulicium niveocremeum</taxon>
    </lineage>
</organism>
<keyword evidence="3" id="KW-1185">Reference proteome</keyword>
<feature type="region of interest" description="Disordered" evidence="1">
    <location>
        <begin position="1"/>
        <end position="23"/>
    </location>
</feature>
<dbReference type="AlphaFoldDB" id="A0A164YNM0"/>
<proteinExistence type="predicted"/>
<protein>
    <submittedName>
        <fullName evidence="2">Uncharacterized protein</fullName>
    </submittedName>
</protein>
<dbReference type="EMBL" id="KV419397">
    <property type="protein sequence ID" value="KZS97092.1"/>
    <property type="molecule type" value="Genomic_DNA"/>
</dbReference>
<evidence type="ECO:0000256" key="1">
    <source>
        <dbReference type="SAM" id="MobiDB-lite"/>
    </source>
</evidence>
<feature type="compositionally biased region" description="Low complexity" evidence="1">
    <location>
        <begin position="297"/>
        <end position="306"/>
    </location>
</feature>
<feature type="region of interest" description="Disordered" evidence="1">
    <location>
        <begin position="420"/>
        <end position="439"/>
    </location>
</feature>
<evidence type="ECO:0000313" key="3">
    <source>
        <dbReference type="Proteomes" id="UP000076722"/>
    </source>
</evidence>
<dbReference type="STRING" id="1314777.A0A164YNM0"/>
<sequence length="482" mass="52356">MSPSQVSELGPVDPSSLPGEHWDETESKAPWIVRKLAGSLTGRVVMSSYESFRAAGTSVLCLSPWGDSSPLLLPCIRFRDLVMHAVIAGTGGMAAVAAPVMGPVSDAVVSSFGDTIVVEMGLHAGFDVGSKIADDLIIEKSIKAVIPTHSSRLHTTSVKTLLVTLKYKHTMSDASLGFFRSSLHKDPSLFATVKDYLAVEKGWFSPYLFASNRRPVIPRTMQPDVIFCHGPFLAGDYQVGEKLLQESAAIVHLCEAPPQVELPPPAAEKPKDPYPKYRPISNFIARHRTPEPPSTPPAESASEAPTILPSPPERRMVMLLLGLKPHRTLWSTSHRPDESVINYMLLNGCPAVVLPAKQGCPLVAWDTITLEQLHKIGKSEGGVDGTKFKGVVDVLFEYLSLCVDWSRIIVPRDLEDDVRQEGDSEKVASNNVEGENVEPGSKHAVRSAIEVLVAGAVRSWDSKAVKEDVDLDRAGIAIFRIP</sequence>
<feature type="region of interest" description="Disordered" evidence="1">
    <location>
        <begin position="286"/>
        <end position="310"/>
    </location>
</feature>
<dbReference type="OrthoDB" id="3351042at2759"/>
<evidence type="ECO:0000313" key="2">
    <source>
        <dbReference type="EMBL" id="KZS97092.1"/>
    </source>
</evidence>
<dbReference type="Proteomes" id="UP000076722">
    <property type="component" value="Unassembled WGS sequence"/>
</dbReference>